<dbReference type="Pfam" id="PF00153">
    <property type="entry name" value="Mito_carr"/>
    <property type="match status" value="3"/>
</dbReference>
<proteinExistence type="inferred from homology"/>
<feature type="transmembrane region" description="Helical" evidence="10">
    <location>
        <begin position="55"/>
        <end position="76"/>
    </location>
</feature>
<evidence type="ECO:0000256" key="9">
    <source>
        <dbReference type="RuleBase" id="RU000488"/>
    </source>
</evidence>
<keyword evidence="12" id="KW-1185">Reference proteome</keyword>
<accession>A0AAD7ZNZ9</accession>
<evidence type="ECO:0000256" key="4">
    <source>
        <dbReference type="ARBA" id="ARBA00022692"/>
    </source>
</evidence>
<feature type="non-terminal residue" evidence="11">
    <location>
        <position position="1"/>
    </location>
</feature>
<dbReference type="InterPro" id="IPR018108">
    <property type="entry name" value="MCP_transmembrane"/>
</dbReference>
<dbReference type="SUPFAM" id="SSF103506">
    <property type="entry name" value="Mitochondrial carrier"/>
    <property type="match status" value="1"/>
</dbReference>
<evidence type="ECO:0000256" key="6">
    <source>
        <dbReference type="ARBA" id="ARBA00022989"/>
    </source>
</evidence>
<feature type="repeat" description="Solcar" evidence="8">
    <location>
        <begin position="88"/>
        <end position="171"/>
    </location>
</feature>
<feature type="transmembrane region" description="Helical" evidence="10">
    <location>
        <begin position="244"/>
        <end position="266"/>
    </location>
</feature>
<reference evidence="11" key="2">
    <citation type="submission" date="2023-05" db="EMBL/GenBank/DDBJ databases">
        <authorList>
            <person name="Fouks B."/>
        </authorList>
    </citation>
    <scope>NUCLEOTIDE SEQUENCE</scope>
    <source>
        <strain evidence="11">Stay&amp;Tobe</strain>
        <tissue evidence="11">Testes</tissue>
    </source>
</reference>
<dbReference type="InterPro" id="IPR023395">
    <property type="entry name" value="MCP_dom_sf"/>
</dbReference>
<dbReference type="AlphaFoldDB" id="A0AAD7ZNZ9"/>
<feature type="non-terminal residue" evidence="11">
    <location>
        <position position="276"/>
    </location>
</feature>
<dbReference type="Gene3D" id="1.50.40.10">
    <property type="entry name" value="Mitochondrial carrier domain"/>
    <property type="match status" value="1"/>
</dbReference>
<comment type="subcellular location">
    <subcellularLocation>
        <location evidence="1">Membrane</location>
        <topology evidence="1">Multi-pass membrane protein</topology>
    </subcellularLocation>
</comment>
<keyword evidence="3 9" id="KW-0813">Transport</keyword>
<evidence type="ECO:0000256" key="10">
    <source>
        <dbReference type="SAM" id="Phobius"/>
    </source>
</evidence>
<keyword evidence="7 8" id="KW-0472">Membrane</keyword>
<feature type="repeat" description="Solcar" evidence="8">
    <location>
        <begin position="180"/>
        <end position="272"/>
    </location>
</feature>
<evidence type="ECO:0000313" key="11">
    <source>
        <dbReference type="EMBL" id="KAJ9583562.1"/>
    </source>
</evidence>
<gene>
    <name evidence="11" type="ORF">L9F63_022096</name>
</gene>
<dbReference type="PROSITE" id="PS50920">
    <property type="entry name" value="SOLCAR"/>
    <property type="match status" value="3"/>
</dbReference>
<protein>
    <recommendedName>
        <fullName evidence="13">S-adenosylmethionine mitochondrial carrier protein</fullName>
    </recommendedName>
</protein>
<evidence type="ECO:0000256" key="8">
    <source>
        <dbReference type="PROSITE-ProRule" id="PRU00282"/>
    </source>
</evidence>
<keyword evidence="5" id="KW-0677">Repeat</keyword>
<sequence length="276" mass="30339">LHVTNLHFKTTLAPGGIAGLTVDVTLFPLDTLKTRLQSPCGFKASGGFKNLYKGVGIAAIGSIPTASLFFCVYNTLKSTMEENMEIKYRPFIHMSCASLAEVGSCMLKVPIEIVKQRQQASKIKLSPIHICRKAIELEGYLGLYRGFTTTVLREIPFALIQFTTWEWMKQEWRSYSKKDIGVAEVAVFGALSGGIAAGTTTPLDVAKTRIMLAEKLNGSTNGSEKLRTSMMIASIFREKGVRGLFIGFIPRTLWMTLGGAIFFGAYQTSVEVLMND</sequence>
<dbReference type="GO" id="GO:0016020">
    <property type="term" value="C:membrane"/>
    <property type="evidence" value="ECO:0007669"/>
    <property type="project" value="UniProtKB-SubCell"/>
</dbReference>
<dbReference type="Proteomes" id="UP001233999">
    <property type="component" value="Unassembled WGS sequence"/>
</dbReference>
<evidence type="ECO:0000313" key="12">
    <source>
        <dbReference type="Proteomes" id="UP001233999"/>
    </source>
</evidence>
<reference evidence="11" key="1">
    <citation type="journal article" date="2023" name="IScience">
        <title>Live-bearing cockroach genome reveals convergent evolutionary mechanisms linked to viviparity in insects and beyond.</title>
        <authorList>
            <person name="Fouks B."/>
            <person name="Harrison M.C."/>
            <person name="Mikhailova A.A."/>
            <person name="Marchal E."/>
            <person name="English S."/>
            <person name="Carruthers M."/>
            <person name="Jennings E.C."/>
            <person name="Chiamaka E.L."/>
            <person name="Frigard R.A."/>
            <person name="Pippel M."/>
            <person name="Attardo G.M."/>
            <person name="Benoit J.B."/>
            <person name="Bornberg-Bauer E."/>
            <person name="Tobe S.S."/>
        </authorList>
    </citation>
    <scope>NUCLEOTIDE SEQUENCE</scope>
    <source>
        <strain evidence="11">Stay&amp;Tobe</strain>
    </source>
</reference>
<evidence type="ECO:0000256" key="1">
    <source>
        <dbReference type="ARBA" id="ARBA00004141"/>
    </source>
</evidence>
<comment type="caution">
    <text evidence="11">The sequence shown here is derived from an EMBL/GenBank/DDBJ whole genome shotgun (WGS) entry which is preliminary data.</text>
</comment>
<feature type="repeat" description="Solcar" evidence="8">
    <location>
        <begin position="6"/>
        <end position="79"/>
    </location>
</feature>
<evidence type="ECO:0000256" key="5">
    <source>
        <dbReference type="ARBA" id="ARBA00022737"/>
    </source>
</evidence>
<evidence type="ECO:0000256" key="3">
    <source>
        <dbReference type="ARBA" id="ARBA00022448"/>
    </source>
</evidence>
<dbReference type="EMBL" id="JASPKZ010007569">
    <property type="protein sequence ID" value="KAJ9583562.1"/>
    <property type="molecule type" value="Genomic_DNA"/>
</dbReference>
<evidence type="ECO:0008006" key="13">
    <source>
        <dbReference type="Google" id="ProtNLM"/>
    </source>
</evidence>
<name>A0AAD7ZNZ9_DIPPU</name>
<keyword evidence="4 8" id="KW-0812">Transmembrane</keyword>
<keyword evidence="6 10" id="KW-1133">Transmembrane helix</keyword>
<organism evidence="11 12">
    <name type="scientific">Diploptera punctata</name>
    <name type="common">Pacific beetle cockroach</name>
    <dbReference type="NCBI Taxonomy" id="6984"/>
    <lineage>
        <taxon>Eukaryota</taxon>
        <taxon>Metazoa</taxon>
        <taxon>Ecdysozoa</taxon>
        <taxon>Arthropoda</taxon>
        <taxon>Hexapoda</taxon>
        <taxon>Insecta</taxon>
        <taxon>Pterygota</taxon>
        <taxon>Neoptera</taxon>
        <taxon>Polyneoptera</taxon>
        <taxon>Dictyoptera</taxon>
        <taxon>Blattodea</taxon>
        <taxon>Blaberoidea</taxon>
        <taxon>Blaberidae</taxon>
        <taxon>Diplopterinae</taxon>
        <taxon>Diploptera</taxon>
    </lineage>
</organism>
<evidence type="ECO:0000256" key="7">
    <source>
        <dbReference type="ARBA" id="ARBA00023136"/>
    </source>
</evidence>
<evidence type="ECO:0000256" key="2">
    <source>
        <dbReference type="ARBA" id="ARBA00006375"/>
    </source>
</evidence>
<dbReference type="PANTHER" id="PTHR45667">
    <property type="entry name" value="S-ADENOSYLMETHIONINE MITOCHONDRIAL CARRIER PROTEIN"/>
    <property type="match status" value="1"/>
</dbReference>
<comment type="similarity">
    <text evidence="2 9">Belongs to the mitochondrial carrier (TC 2.A.29) family.</text>
</comment>